<evidence type="ECO:0000313" key="2">
    <source>
        <dbReference type="EMBL" id="ANN16045.1"/>
    </source>
</evidence>
<dbReference type="InterPro" id="IPR017795">
    <property type="entry name" value="ABBA_NscD-like"/>
</dbReference>
<dbReference type="AlphaFoldDB" id="A0A193BV41"/>
<gene>
    <name evidence="2" type="ORF">SD37_10600</name>
</gene>
<evidence type="ECO:0000313" key="3">
    <source>
        <dbReference type="Proteomes" id="UP000093695"/>
    </source>
</evidence>
<dbReference type="STRING" id="31958.SD37_10600"/>
<dbReference type="SFLD" id="SFLDS00036">
    <property type="entry name" value="Aromatic_Prenyltransferase"/>
    <property type="match status" value="1"/>
</dbReference>
<organism evidence="2 3">
    <name type="scientific">Amycolatopsis orientalis</name>
    <name type="common">Nocardia orientalis</name>
    <dbReference type="NCBI Taxonomy" id="31958"/>
    <lineage>
        <taxon>Bacteria</taxon>
        <taxon>Bacillati</taxon>
        <taxon>Actinomycetota</taxon>
        <taxon>Actinomycetes</taxon>
        <taxon>Pseudonocardiales</taxon>
        <taxon>Pseudonocardiaceae</taxon>
        <taxon>Amycolatopsis</taxon>
    </lineage>
</organism>
<accession>A0A193BV41</accession>
<protein>
    <recommendedName>
        <fullName evidence="4">Tryptophan dimethylallyltransferase</fullName>
    </recommendedName>
</protein>
<reference evidence="2 3" key="1">
    <citation type="journal article" date="2015" name="Genome Announc.">
        <title>Draft Genome Sequence of Norvancomycin-Producing Strain Amycolatopsis orientalis CPCC200066.</title>
        <authorList>
            <person name="Lei X."/>
            <person name="Yuan F."/>
            <person name="Shi Y."/>
            <person name="Li X."/>
            <person name="Wang L."/>
            <person name="Hong B."/>
        </authorList>
    </citation>
    <scope>NUCLEOTIDE SEQUENCE [LARGE SCALE GENOMIC DNA]</scope>
    <source>
        <strain evidence="2 3">B-37</strain>
    </source>
</reference>
<proteinExistence type="predicted"/>
<dbReference type="Pfam" id="PF11991">
    <property type="entry name" value="Trp_DMAT"/>
    <property type="match status" value="1"/>
</dbReference>
<evidence type="ECO:0000256" key="1">
    <source>
        <dbReference type="ARBA" id="ARBA00022679"/>
    </source>
</evidence>
<dbReference type="GO" id="GO:0016765">
    <property type="term" value="F:transferase activity, transferring alkyl or aryl (other than methyl) groups"/>
    <property type="evidence" value="ECO:0007669"/>
    <property type="project" value="InterPro"/>
</dbReference>
<keyword evidence="3" id="KW-1185">Reference proteome</keyword>
<dbReference type="GO" id="GO:0009820">
    <property type="term" value="P:alkaloid metabolic process"/>
    <property type="evidence" value="ECO:0007669"/>
    <property type="project" value="InterPro"/>
</dbReference>
<evidence type="ECO:0008006" key="4">
    <source>
        <dbReference type="Google" id="ProtNLM"/>
    </source>
</evidence>
<dbReference type="KEGG" id="aori:SD37_10600"/>
<keyword evidence="1" id="KW-0808">Transferase</keyword>
<dbReference type="EMBL" id="CP016174">
    <property type="protein sequence ID" value="ANN16045.1"/>
    <property type="molecule type" value="Genomic_DNA"/>
</dbReference>
<dbReference type="InterPro" id="IPR033964">
    <property type="entry name" value="ABBA"/>
</dbReference>
<name>A0A193BV41_AMYOR</name>
<sequence length="272" mass="29311">MRLLFEPLDTRQAHEAGHRFVERLNKILGIDVSRFHLVADLFPGSPSAGSFSMLCSAALRVGGTPLFKVYVNPAVGEPRPHQVIGEAMSRLGLSAQWAFVAEHLRDGLGSLEQEIALFALDLGDSPEARVKIYLRHSGCGAEQVERVARLAQDHQPDLFAKILDRLYGAPVDRLVKAPMTCLSFLGNHREPASVTLYCPLDPNISDDAEASTRVVDLLEMSGIAPEPFGALATAISGADLAGGRRLSWVSYKQPADPVVTVYAGLDGSARAS</sequence>
<dbReference type="Proteomes" id="UP000093695">
    <property type="component" value="Chromosome"/>
</dbReference>